<name>A0A8H2XF67_9AGAM</name>
<dbReference type="AlphaFoldDB" id="A0A8H2XF67"/>
<sequence>MSLLVEDNNNWGVLSEAPNKATPYQCDPKYYYPDGSTVILVGDILFKFQLSLVLDPHDTSNHPNSGDPTFRELFINSSDDNPARLNGYTPNQFRNFLSVVLGLPSDPGYLALLTGAQDTKNHTRDILVQYLDVASLSQRFRMTELETWARGQLHLVLRSSHKFTQIKWDRDTLHRLHSYAQSRGGSAVRSPVNAFIQYFISVSADKSQQSLTLTNFKTCMELYKDDTLKQRDPALFGCLFAAMVSQHHQAWTSPLTQRDKALLYIAQVQLTPVTKILQNLHWLLAPASFSKLCSACQSALPHIWTDTFGKCGSLNSSVLLQDISSLAHLPQYLLSFSRAWRDVDCIGFPNPTTRNHEQPSVRSSNPEEPLRFFRSSINSMFLASHEVHEVRARPHESQKCRNKYLPQIGALIDEVYNELAAQHGRFASEI</sequence>
<organism evidence="1 2">
    <name type="scientific">Rhizoctonia solani</name>
    <dbReference type="NCBI Taxonomy" id="456999"/>
    <lineage>
        <taxon>Eukaryota</taxon>
        <taxon>Fungi</taxon>
        <taxon>Dikarya</taxon>
        <taxon>Basidiomycota</taxon>
        <taxon>Agaricomycotina</taxon>
        <taxon>Agaricomycetes</taxon>
        <taxon>Cantharellales</taxon>
        <taxon>Ceratobasidiaceae</taxon>
        <taxon>Rhizoctonia</taxon>
    </lineage>
</organism>
<comment type="caution">
    <text evidence="1">The sequence shown here is derived from an EMBL/GenBank/DDBJ whole genome shotgun (WGS) entry which is preliminary data.</text>
</comment>
<evidence type="ECO:0000313" key="2">
    <source>
        <dbReference type="Proteomes" id="UP000663841"/>
    </source>
</evidence>
<gene>
    <name evidence="1" type="ORF">RDB_LOCUS45099</name>
</gene>
<protein>
    <submittedName>
        <fullName evidence="1">Uncharacterized protein</fullName>
    </submittedName>
</protein>
<dbReference type="Proteomes" id="UP000663841">
    <property type="component" value="Unassembled WGS sequence"/>
</dbReference>
<proteinExistence type="predicted"/>
<evidence type="ECO:0000313" key="1">
    <source>
        <dbReference type="EMBL" id="CAE6421283.1"/>
    </source>
</evidence>
<reference evidence="1" key="1">
    <citation type="submission" date="2021-01" db="EMBL/GenBank/DDBJ databases">
        <authorList>
            <person name="Kaushik A."/>
        </authorList>
    </citation>
    <scope>NUCLEOTIDE SEQUENCE</scope>
    <source>
        <strain evidence="1">AG3-T5</strain>
    </source>
</reference>
<accession>A0A8H2XF67</accession>
<dbReference type="EMBL" id="CAJMWW010000075">
    <property type="protein sequence ID" value="CAE6421283.1"/>
    <property type="molecule type" value="Genomic_DNA"/>
</dbReference>